<organism evidence="1 2">
    <name type="scientific">Bradyrhizobium diazoefficiens</name>
    <dbReference type="NCBI Taxonomy" id="1355477"/>
    <lineage>
        <taxon>Bacteria</taxon>
        <taxon>Pseudomonadati</taxon>
        <taxon>Pseudomonadota</taxon>
        <taxon>Alphaproteobacteria</taxon>
        <taxon>Hyphomicrobiales</taxon>
        <taxon>Nitrobacteraceae</taxon>
        <taxon>Bradyrhizobium</taxon>
    </lineage>
</organism>
<evidence type="ECO:0000313" key="2">
    <source>
        <dbReference type="Proteomes" id="UP000063308"/>
    </source>
</evidence>
<geneLocation type="plasmid" evidence="2">
    <name>pNK6d DNA</name>
</geneLocation>
<proteinExistence type="predicted"/>
<name>A0A0E4BXP8_9BRAD</name>
<keyword evidence="1" id="KW-0614">Plasmid</keyword>
<evidence type="ECO:0000313" key="1">
    <source>
        <dbReference type="EMBL" id="BAR63664.1"/>
    </source>
</evidence>
<sequence length="80" mass="8490">MHILERHITALRSQALEVLAANQARAADQSLSLADRQVATFDAEEAQAVLGILDSVKLNSGPKEAGKIAARIRALLEGEG</sequence>
<accession>A0A0E4BXP8</accession>
<reference evidence="1 2" key="1">
    <citation type="submission" date="2014-11" db="EMBL/GenBank/DDBJ databases">
        <title>Symbiosis island explosion on the genome of extra-slow-growing strains of soybean bradyrhizobia with massive insertion sequences.</title>
        <authorList>
            <person name="Iida T."/>
            <person name="Minamisawa K."/>
        </authorList>
    </citation>
    <scope>NUCLEOTIDE SEQUENCE [LARGE SCALE GENOMIC DNA]</scope>
    <source>
        <strain evidence="1 2">NK6</strain>
        <plasmid evidence="2">pNK6d DNA</plasmid>
    </source>
</reference>
<dbReference type="EMBL" id="AP014688">
    <property type="protein sequence ID" value="BAR63664.1"/>
    <property type="molecule type" value="Genomic_DNA"/>
</dbReference>
<protein>
    <submittedName>
        <fullName evidence="1">Uncharacterized protein</fullName>
    </submittedName>
</protein>
<gene>
    <name evidence="1" type="ORF">NK6_d_105</name>
</gene>
<dbReference type="Proteomes" id="UP000063308">
    <property type="component" value="Plasmid pNK6d"/>
</dbReference>
<dbReference type="AlphaFoldDB" id="A0A0E4BXP8"/>